<gene>
    <name evidence="2" type="ORF">OW729_07255</name>
</gene>
<evidence type="ECO:0000313" key="2">
    <source>
        <dbReference type="EMBL" id="MCY6958397.1"/>
    </source>
</evidence>
<dbReference type="InterPro" id="IPR035488">
    <property type="entry name" value="FrlB_SIS"/>
</dbReference>
<dbReference type="PIRSF" id="PIRSF009290">
    <property type="entry name" value="FrlB"/>
    <property type="match status" value="1"/>
</dbReference>
<dbReference type="SUPFAM" id="SSF53697">
    <property type="entry name" value="SIS domain"/>
    <property type="match status" value="1"/>
</dbReference>
<evidence type="ECO:0000259" key="1">
    <source>
        <dbReference type="PROSITE" id="PS51464"/>
    </source>
</evidence>
<dbReference type="RefSeq" id="WP_268060809.1">
    <property type="nucleotide sequence ID" value="NZ_JAPQFJ010000005.1"/>
</dbReference>
<protein>
    <submittedName>
        <fullName evidence="2">SIS domain-containing protein</fullName>
    </submittedName>
</protein>
<dbReference type="Gene3D" id="3.40.50.10490">
    <property type="entry name" value="Glucose-6-phosphate isomerase like protein, domain 1"/>
    <property type="match status" value="2"/>
</dbReference>
<dbReference type="Proteomes" id="UP001144612">
    <property type="component" value="Unassembled WGS sequence"/>
</dbReference>
<dbReference type="InterPro" id="IPR001347">
    <property type="entry name" value="SIS_dom"/>
</dbReference>
<name>A0ABT4D7Y0_9CLOT</name>
<dbReference type="InterPro" id="IPR046348">
    <property type="entry name" value="SIS_dom_sf"/>
</dbReference>
<dbReference type="InterPro" id="IPR024713">
    <property type="entry name" value="Fructosamine_deglycase_FrlB"/>
</dbReference>
<dbReference type="EMBL" id="JAPQFJ010000005">
    <property type="protein sequence ID" value="MCY6958397.1"/>
    <property type="molecule type" value="Genomic_DNA"/>
</dbReference>
<dbReference type="PANTHER" id="PTHR10937:SF14">
    <property type="entry name" value="FRUCTOSELYSINE 6-PHOSPHATE DEGLYCASE"/>
    <property type="match status" value="1"/>
</dbReference>
<accession>A0ABT4D7Y0</accession>
<reference evidence="2" key="1">
    <citation type="submission" date="2022-12" db="EMBL/GenBank/DDBJ databases">
        <title>Clostridium sp. nov., isolated from industrial wastewater.</title>
        <authorList>
            <person name="Jiayan W."/>
        </authorList>
    </citation>
    <scope>NUCLEOTIDE SEQUENCE</scope>
    <source>
        <strain evidence="2">ZC22-4</strain>
    </source>
</reference>
<feature type="domain" description="SIS" evidence="1">
    <location>
        <begin position="26"/>
        <end position="160"/>
    </location>
</feature>
<proteinExistence type="predicted"/>
<comment type="caution">
    <text evidence="2">The sequence shown here is derived from an EMBL/GenBank/DDBJ whole genome shotgun (WGS) entry which is preliminary data.</text>
</comment>
<keyword evidence="3" id="KW-1185">Reference proteome</keyword>
<dbReference type="PROSITE" id="PS51464">
    <property type="entry name" value="SIS"/>
    <property type="match status" value="1"/>
</dbReference>
<dbReference type="PANTHER" id="PTHR10937">
    <property type="entry name" value="GLUCOSAMINE--FRUCTOSE-6-PHOSPHATE AMINOTRANSFERASE, ISOMERIZING"/>
    <property type="match status" value="1"/>
</dbReference>
<dbReference type="CDD" id="cd05710">
    <property type="entry name" value="SIS_1"/>
    <property type="match status" value="1"/>
</dbReference>
<organism evidence="2 3">
    <name type="scientific">Clostridium brassicae</name>
    <dbReference type="NCBI Taxonomy" id="2999072"/>
    <lineage>
        <taxon>Bacteria</taxon>
        <taxon>Bacillati</taxon>
        <taxon>Bacillota</taxon>
        <taxon>Clostridia</taxon>
        <taxon>Eubacteriales</taxon>
        <taxon>Clostridiaceae</taxon>
        <taxon>Clostridium</taxon>
    </lineage>
</organism>
<dbReference type="Pfam" id="PF01380">
    <property type="entry name" value="SIS"/>
    <property type="match status" value="1"/>
</dbReference>
<evidence type="ECO:0000313" key="3">
    <source>
        <dbReference type="Proteomes" id="UP001144612"/>
    </source>
</evidence>
<sequence>MLKFNEEEYRKSADLIRKARPIAEAAADKVAAEGYSNIFFTAVGGSLSPMMAIGCMSKQLTNIPVFVEQAAELLTCGHKQLTKDSLVITLSKSGDTKESVAIAEYCKNNGIRVICCTKNEDSPLALASDYVVPMKHENGVEYEYMLLYWIFFRLLYKAGDFEDYNEFGEQLCLLPENLLSIKKKFEEKAGDIAKEHYNAPIQYWIGGCEMWGEVYLFSMCILEEMQWIKTKSVTSAEFFHGTLELIEKNTSVFLIKGEGKGRQLDERAEKFIKTHTDNLVVIDTQEYALEGIDTKFRWIIAPTICSTILVDRLAFHFESYTKHNLDYRRYYRQFDY</sequence>